<evidence type="ECO:0000313" key="2">
    <source>
        <dbReference type="EMBL" id="HIS32275.1"/>
    </source>
</evidence>
<dbReference type="EMBL" id="DVIQ01000073">
    <property type="protein sequence ID" value="HIS32275.1"/>
    <property type="molecule type" value="Genomic_DNA"/>
</dbReference>
<evidence type="ECO:0000256" key="1">
    <source>
        <dbReference type="SAM" id="MobiDB-lite"/>
    </source>
</evidence>
<protein>
    <submittedName>
        <fullName evidence="2">Uncharacterized protein</fullName>
    </submittedName>
</protein>
<reference evidence="2" key="2">
    <citation type="journal article" date="2021" name="PeerJ">
        <title>Extensive microbial diversity within the chicken gut microbiome revealed by metagenomics and culture.</title>
        <authorList>
            <person name="Gilroy R."/>
            <person name="Ravi A."/>
            <person name="Getino M."/>
            <person name="Pursley I."/>
            <person name="Horton D.L."/>
            <person name="Alikhan N.F."/>
            <person name="Baker D."/>
            <person name="Gharbi K."/>
            <person name="Hall N."/>
            <person name="Watson M."/>
            <person name="Adriaenssens E.M."/>
            <person name="Foster-Nyarko E."/>
            <person name="Jarju S."/>
            <person name="Secka A."/>
            <person name="Antonio M."/>
            <person name="Oren A."/>
            <person name="Chaudhuri R.R."/>
            <person name="La Ragione R."/>
            <person name="Hildebrand F."/>
            <person name="Pallen M.J."/>
        </authorList>
    </citation>
    <scope>NUCLEOTIDE SEQUENCE</scope>
    <source>
        <strain evidence="2">CHK190-19873</strain>
    </source>
</reference>
<feature type="compositionally biased region" description="Polar residues" evidence="1">
    <location>
        <begin position="46"/>
        <end position="55"/>
    </location>
</feature>
<name>A0A9D1EU27_9FIRM</name>
<comment type="caution">
    <text evidence="2">The sequence shown here is derived from an EMBL/GenBank/DDBJ whole genome shotgun (WGS) entry which is preliminary data.</text>
</comment>
<evidence type="ECO:0000313" key="3">
    <source>
        <dbReference type="Proteomes" id="UP000823935"/>
    </source>
</evidence>
<reference evidence="2" key="1">
    <citation type="submission" date="2020-10" db="EMBL/GenBank/DDBJ databases">
        <authorList>
            <person name="Gilroy R."/>
        </authorList>
    </citation>
    <scope>NUCLEOTIDE SEQUENCE</scope>
    <source>
        <strain evidence="2">CHK190-19873</strain>
    </source>
</reference>
<dbReference type="Proteomes" id="UP000823935">
    <property type="component" value="Unassembled WGS sequence"/>
</dbReference>
<gene>
    <name evidence="2" type="ORF">IAB44_12140</name>
</gene>
<dbReference type="AlphaFoldDB" id="A0A9D1EU27"/>
<sequence>MVTKQIRQKQADGTEITLDIGAKAENVETDSEHQFVTAAEKAALTSGSEAAQSASDKIGTTGDTGGSTSAGTVMAKLNKLISDLATHMSRWSSTRAGYIDTINANAKNSADRIGTAGDSGGSISAGTVMGKLNKLLSDLASHVSSWSNTRASYIDTIKTNTDKIGAAGDTGGSATAGSIFGKLNKLISDLTTHMGRWTSARAGYIDDIRNNTAVNNTASATGTLSQKLSYIASLWTTKGMVKSVQSGIFNILEDDIISGTASYYAIDIEISAINPQKSIVLINGALGTTFAAPSILESLTSTTLRIGSNSCNRADSLIRGSWQVIEFY</sequence>
<feature type="region of interest" description="Disordered" evidence="1">
    <location>
        <begin position="46"/>
        <end position="69"/>
    </location>
</feature>
<accession>A0A9D1EU27</accession>
<organism evidence="2 3">
    <name type="scientific">Candidatus Limivivens intestinipullorum</name>
    <dbReference type="NCBI Taxonomy" id="2840858"/>
    <lineage>
        <taxon>Bacteria</taxon>
        <taxon>Bacillati</taxon>
        <taxon>Bacillota</taxon>
        <taxon>Clostridia</taxon>
        <taxon>Lachnospirales</taxon>
        <taxon>Lachnospiraceae</taxon>
        <taxon>Lachnospiraceae incertae sedis</taxon>
        <taxon>Candidatus Limivivens</taxon>
    </lineage>
</organism>
<proteinExistence type="predicted"/>